<evidence type="ECO:0000256" key="1">
    <source>
        <dbReference type="ARBA" id="ARBA00004241"/>
    </source>
</evidence>
<keyword evidence="2" id="KW-0178">Competence</keyword>
<protein>
    <submittedName>
        <fullName evidence="3">Type II secretion system protein</fullName>
    </submittedName>
</protein>
<evidence type="ECO:0000313" key="4">
    <source>
        <dbReference type="Proteomes" id="UP000824232"/>
    </source>
</evidence>
<dbReference type="GO" id="GO:0030420">
    <property type="term" value="P:establishment of competence for transformation"/>
    <property type="evidence" value="ECO:0007669"/>
    <property type="project" value="UniProtKB-KW"/>
</dbReference>
<dbReference type="Pfam" id="PF07963">
    <property type="entry name" value="N_methyl"/>
    <property type="match status" value="1"/>
</dbReference>
<dbReference type="Proteomes" id="UP000824232">
    <property type="component" value="Unassembled WGS sequence"/>
</dbReference>
<accession>A0A9D1DV18</accession>
<dbReference type="InterPro" id="IPR045584">
    <property type="entry name" value="Pilin-like"/>
</dbReference>
<organism evidence="3 4">
    <name type="scientific">Candidatus Onthousia excrementipullorum</name>
    <dbReference type="NCBI Taxonomy" id="2840884"/>
    <lineage>
        <taxon>Bacteria</taxon>
        <taxon>Bacillati</taxon>
        <taxon>Bacillota</taxon>
        <taxon>Bacilli</taxon>
        <taxon>Candidatus Onthousia</taxon>
    </lineage>
</organism>
<sequence length="170" mass="18538">MNKKGFTLIELLATISILALLMMVAVPNVMSTIDKNKQNTYVEDAKRMITLAEYEIRSNSSIELPTSGNCIVIPLGSLDLTDFSDGPEGGSYDLENSYVVIARSGSSYVYYATIVENYDGSTRGLPLISRDDLNKESARTKVVKGDDLNIIIPKVGSKLNGYTVSNIIDS</sequence>
<dbReference type="Gene3D" id="3.30.700.10">
    <property type="entry name" value="Glycoprotein, Type 4 Pilin"/>
    <property type="match status" value="1"/>
</dbReference>
<evidence type="ECO:0000256" key="2">
    <source>
        <dbReference type="ARBA" id="ARBA00023287"/>
    </source>
</evidence>
<dbReference type="InterPro" id="IPR012902">
    <property type="entry name" value="N_methyl_site"/>
</dbReference>
<proteinExistence type="predicted"/>
<evidence type="ECO:0000313" key="3">
    <source>
        <dbReference type="EMBL" id="HIR59518.1"/>
    </source>
</evidence>
<name>A0A9D1DV18_9FIRM</name>
<dbReference type="GO" id="GO:0009986">
    <property type="term" value="C:cell surface"/>
    <property type="evidence" value="ECO:0007669"/>
    <property type="project" value="UniProtKB-SubCell"/>
</dbReference>
<dbReference type="EMBL" id="DVHC01000057">
    <property type="protein sequence ID" value="HIR59518.1"/>
    <property type="molecule type" value="Genomic_DNA"/>
</dbReference>
<dbReference type="SUPFAM" id="SSF54523">
    <property type="entry name" value="Pili subunits"/>
    <property type="match status" value="1"/>
</dbReference>
<reference evidence="3" key="2">
    <citation type="journal article" date="2021" name="PeerJ">
        <title>Extensive microbial diversity within the chicken gut microbiome revealed by metagenomics and culture.</title>
        <authorList>
            <person name="Gilroy R."/>
            <person name="Ravi A."/>
            <person name="Getino M."/>
            <person name="Pursley I."/>
            <person name="Horton D.L."/>
            <person name="Alikhan N.F."/>
            <person name="Baker D."/>
            <person name="Gharbi K."/>
            <person name="Hall N."/>
            <person name="Watson M."/>
            <person name="Adriaenssens E.M."/>
            <person name="Foster-Nyarko E."/>
            <person name="Jarju S."/>
            <person name="Secka A."/>
            <person name="Antonio M."/>
            <person name="Oren A."/>
            <person name="Chaudhuri R.R."/>
            <person name="La Ragione R."/>
            <person name="Hildebrand F."/>
            <person name="Pallen M.J."/>
        </authorList>
    </citation>
    <scope>NUCLEOTIDE SEQUENCE</scope>
    <source>
        <strain evidence="3">CHK184-20233</strain>
    </source>
</reference>
<dbReference type="NCBIfam" id="TIGR02532">
    <property type="entry name" value="IV_pilin_GFxxxE"/>
    <property type="match status" value="1"/>
</dbReference>
<reference evidence="3" key="1">
    <citation type="submission" date="2020-10" db="EMBL/GenBank/DDBJ databases">
        <authorList>
            <person name="Gilroy R."/>
        </authorList>
    </citation>
    <scope>NUCLEOTIDE SEQUENCE</scope>
    <source>
        <strain evidence="3">CHK184-20233</strain>
    </source>
</reference>
<dbReference type="PROSITE" id="PS00409">
    <property type="entry name" value="PROKAR_NTER_METHYL"/>
    <property type="match status" value="1"/>
</dbReference>
<comment type="subcellular location">
    <subcellularLocation>
        <location evidence="1">Cell surface</location>
    </subcellularLocation>
</comment>
<comment type="caution">
    <text evidence="3">The sequence shown here is derived from an EMBL/GenBank/DDBJ whole genome shotgun (WGS) entry which is preliminary data.</text>
</comment>
<gene>
    <name evidence="3" type="ORF">IAB38_05645</name>
</gene>
<dbReference type="AlphaFoldDB" id="A0A9D1DV18"/>